<evidence type="ECO:0000313" key="2">
    <source>
        <dbReference type="Proteomes" id="UP000824890"/>
    </source>
</evidence>
<reference evidence="1 2" key="1">
    <citation type="submission" date="2021-05" db="EMBL/GenBank/DDBJ databases">
        <title>Genome Assembly of Synthetic Allotetraploid Brassica napus Reveals Homoeologous Exchanges between Subgenomes.</title>
        <authorList>
            <person name="Davis J.T."/>
        </authorList>
    </citation>
    <scope>NUCLEOTIDE SEQUENCE [LARGE SCALE GENOMIC DNA]</scope>
    <source>
        <strain evidence="2">cv. Da-Ae</strain>
        <tissue evidence="1">Seedling</tissue>
    </source>
</reference>
<organism evidence="1 2">
    <name type="scientific">Brassica napus</name>
    <name type="common">Rape</name>
    <dbReference type="NCBI Taxonomy" id="3708"/>
    <lineage>
        <taxon>Eukaryota</taxon>
        <taxon>Viridiplantae</taxon>
        <taxon>Streptophyta</taxon>
        <taxon>Embryophyta</taxon>
        <taxon>Tracheophyta</taxon>
        <taxon>Spermatophyta</taxon>
        <taxon>Magnoliopsida</taxon>
        <taxon>eudicotyledons</taxon>
        <taxon>Gunneridae</taxon>
        <taxon>Pentapetalae</taxon>
        <taxon>rosids</taxon>
        <taxon>malvids</taxon>
        <taxon>Brassicales</taxon>
        <taxon>Brassicaceae</taxon>
        <taxon>Brassiceae</taxon>
        <taxon>Brassica</taxon>
    </lineage>
</organism>
<dbReference type="EMBL" id="JAGKQM010000016">
    <property type="protein sequence ID" value="KAH0873497.1"/>
    <property type="molecule type" value="Genomic_DNA"/>
</dbReference>
<protein>
    <submittedName>
        <fullName evidence="1">Uncharacterized protein</fullName>
    </submittedName>
</protein>
<sequence length="68" mass="8048">MHEAITEERTSNHMILCLIRMINDDLHIALCERNSDKKLIKHQDEDWNEIQVRPISEILAAVERSYCD</sequence>
<name>A0ABQ7YZX2_BRANA</name>
<accession>A0ABQ7YZX2</accession>
<dbReference type="Proteomes" id="UP000824890">
    <property type="component" value="Unassembled WGS sequence"/>
</dbReference>
<proteinExistence type="predicted"/>
<evidence type="ECO:0000313" key="1">
    <source>
        <dbReference type="EMBL" id="KAH0873497.1"/>
    </source>
</evidence>
<comment type="caution">
    <text evidence="1">The sequence shown here is derived from an EMBL/GenBank/DDBJ whole genome shotgun (WGS) entry which is preliminary data.</text>
</comment>
<keyword evidence="2" id="KW-1185">Reference proteome</keyword>
<gene>
    <name evidence="1" type="ORF">HID58_070859</name>
</gene>